<dbReference type="Proteomes" id="UP001224775">
    <property type="component" value="Unassembled WGS sequence"/>
</dbReference>
<dbReference type="GO" id="GO:0005739">
    <property type="term" value="C:mitochondrion"/>
    <property type="evidence" value="ECO:0007669"/>
    <property type="project" value="TreeGrafter"/>
</dbReference>
<feature type="domain" description="NAD(P)-binding" evidence="2">
    <location>
        <begin position="98"/>
        <end position="284"/>
    </location>
</feature>
<protein>
    <submittedName>
        <fullName evidence="3">Rossmann-fold NAD(P)-binding domain-containing protein</fullName>
    </submittedName>
</protein>
<dbReference type="GO" id="GO:0044877">
    <property type="term" value="F:protein-containing complex binding"/>
    <property type="evidence" value="ECO:0007669"/>
    <property type="project" value="TreeGrafter"/>
</dbReference>
<dbReference type="EMBL" id="JATAAI010000018">
    <property type="protein sequence ID" value="KAK1739221.1"/>
    <property type="molecule type" value="Genomic_DNA"/>
</dbReference>
<dbReference type="Pfam" id="PF13460">
    <property type="entry name" value="NAD_binding_10"/>
    <property type="match status" value="1"/>
</dbReference>
<comment type="caution">
    <text evidence="3">The sequence shown here is derived from an EMBL/GenBank/DDBJ whole genome shotgun (WGS) entry which is preliminary data.</text>
</comment>
<accession>A0AAD8Y3X0</accession>
<keyword evidence="4" id="KW-1185">Reference proteome</keyword>
<evidence type="ECO:0000259" key="2">
    <source>
        <dbReference type="Pfam" id="PF13460"/>
    </source>
</evidence>
<keyword evidence="1" id="KW-0732">Signal</keyword>
<dbReference type="SUPFAM" id="SSF51735">
    <property type="entry name" value="NAD(P)-binding Rossmann-fold domains"/>
    <property type="match status" value="1"/>
</dbReference>
<dbReference type="PANTHER" id="PTHR12126:SF16">
    <property type="entry name" value="MIOREX COMPLEX COMPONENT 2"/>
    <property type="match status" value="1"/>
</dbReference>
<dbReference type="InterPro" id="IPR016040">
    <property type="entry name" value="NAD(P)-bd_dom"/>
</dbReference>
<feature type="signal peptide" evidence="1">
    <location>
        <begin position="1"/>
        <end position="20"/>
    </location>
</feature>
<name>A0AAD8Y3X0_9STRA</name>
<dbReference type="PANTHER" id="PTHR12126">
    <property type="entry name" value="NADH-UBIQUINONE OXIDOREDUCTASE 39 KDA SUBUNIT-RELATED"/>
    <property type="match status" value="1"/>
</dbReference>
<feature type="chain" id="PRO_5042034573" evidence="1">
    <location>
        <begin position="21"/>
        <end position="303"/>
    </location>
</feature>
<sequence length="303" mass="30872">MKIACFLLAATLAAIPQCSAFSTNSVLPTRRHVSAPSSLQLKADEQYDGDDRHSPKCELSRRTALSTTFAIIATTASPFLHPIVSNAQDSKGKVVVYGGSGYVGAHACSLLTQQGYAVTSISRSSPETQLARSKSILGTSLSNVDYISLDAGKASLDDLSASMKDATAVISCVGLSPGSQNQKDGNGLVNSRITQAAKAAGVPKIVYIGVSSTLANGPAKFLLGDYFAGKATAEKSVTSEFGGKNSLIIKPAIIAGGPPGEIRPPGPPGVKAVDVTAVARAAVSGAVGDLIGVIDGNEAIEAL</sequence>
<evidence type="ECO:0000256" key="1">
    <source>
        <dbReference type="SAM" id="SignalP"/>
    </source>
</evidence>
<gene>
    <name evidence="3" type="ORF">QTG54_009764</name>
</gene>
<dbReference type="InterPro" id="IPR051207">
    <property type="entry name" value="ComplexI_NDUFA9_subunit"/>
</dbReference>
<evidence type="ECO:0000313" key="3">
    <source>
        <dbReference type="EMBL" id="KAK1739221.1"/>
    </source>
</evidence>
<dbReference type="Gene3D" id="3.40.50.720">
    <property type="entry name" value="NAD(P)-binding Rossmann-like Domain"/>
    <property type="match status" value="1"/>
</dbReference>
<evidence type="ECO:0000313" key="4">
    <source>
        <dbReference type="Proteomes" id="UP001224775"/>
    </source>
</evidence>
<dbReference type="InterPro" id="IPR036291">
    <property type="entry name" value="NAD(P)-bd_dom_sf"/>
</dbReference>
<dbReference type="AlphaFoldDB" id="A0AAD8Y3X0"/>
<proteinExistence type="predicted"/>
<reference evidence="3" key="1">
    <citation type="submission" date="2023-06" db="EMBL/GenBank/DDBJ databases">
        <title>Survivors Of The Sea: Transcriptome response of Skeletonema marinoi to long-term dormancy.</title>
        <authorList>
            <person name="Pinder M.I.M."/>
            <person name="Kourtchenko O."/>
            <person name="Robertson E.K."/>
            <person name="Larsson T."/>
            <person name="Maumus F."/>
            <person name="Osuna-Cruz C.M."/>
            <person name="Vancaester E."/>
            <person name="Stenow R."/>
            <person name="Vandepoele K."/>
            <person name="Ploug H."/>
            <person name="Bruchert V."/>
            <person name="Godhe A."/>
            <person name="Topel M."/>
        </authorList>
    </citation>
    <scope>NUCLEOTIDE SEQUENCE</scope>
    <source>
        <strain evidence="3">R05AC</strain>
    </source>
</reference>
<organism evidence="3 4">
    <name type="scientific">Skeletonema marinoi</name>
    <dbReference type="NCBI Taxonomy" id="267567"/>
    <lineage>
        <taxon>Eukaryota</taxon>
        <taxon>Sar</taxon>
        <taxon>Stramenopiles</taxon>
        <taxon>Ochrophyta</taxon>
        <taxon>Bacillariophyta</taxon>
        <taxon>Coscinodiscophyceae</taxon>
        <taxon>Thalassiosirophycidae</taxon>
        <taxon>Thalassiosirales</taxon>
        <taxon>Skeletonemataceae</taxon>
        <taxon>Skeletonema</taxon>
        <taxon>Skeletonema marinoi-dohrnii complex</taxon>
    </lineage>
</organism>